<dbReference type="Proteomes" id="UP000466694">
    <property type="component" value="Unassembled WGS sequence"/>
</dbReference>
<dbReference type="EMBL" id="WISZ01000058">
    <property type="protein sequence ID" value="MQX07681.1"/>
    <property type="molecule type" value="Genomic_DNA"/>
</dbReference>
<dbReference type="AlphaFoldDB" id="A0A844A613"/>
<protein>
    <submittedName>
        <fullName evidence="2">Uncharacterized protein</fullName>
    </submittedName>
</protein>
<evidence type="ECO:0000256" key="1">
    <source>
        <dbReference type="SAM" id="MobiDB-lite"/>
    </source>
</evidence>
<accession>A0A844A613</accession>
<proteinExistence type="predicted"/>
<name>A0A844A613_RHIFR</name>
<comment type="caution">
    <text evidence="2">The sequence shown here is derived from an EMBL/GenBank/DDBJ whole genome shotgun (WGS) entry which is preliminary data.</text>
</comment>
<evidence type="ECO:0000313" key="3">
    <source>
        <dbReference type="Proteomes" id="UP000466694"/>
    </source>
</evidence>
<feature type="region of interest" description="Disordered" evidence="1">
    <location>
        <begin position="35"/>
        <end position="58"/>
    </location>
</feature>
<gene>
    <name evidence="2" type="ORF">GHK48_04975</name>
</gene>
<sequence>MPLQRRASYQMRDGCCSTFNCCMLLSLNRQRFKETGSRRGPIGEQLVGPVSPWSQGSKRRKLHFRSAYSASSG</sequence>
<evidence type="ECO:0000313" key="2">
    <source>
        <dbReference type="EMBL" id="MQX07681.1"/>
    </source>
</evidence>
<organism evidence="2 3">
    <name type="scientific">Rhizobium fredii</name>
    <name type="common">Sinorhizobium fredii</name>
    <dbReference type="NCBI Taxonomy" id="380"/>
    <lineage>
        <taxon>Bacteria</taxon>
        <taxon>Pseudomonadati</taxon>
        <taxon>Pseudomonadota</taxon>
        <taxon>Alphaproteobacteria</taxon>
        <taxon>Hyphomicrobiales</taxon>
        <taxon>Rhizobiaceae</taxon>
        <taxon>Sinorhizobium/Ensifer group</taxon>
        <taxon>Sinorhizobium</taxon>
    </lineage>
</organism>
<reference evidence="2 3" key="1">
    <citation type="journal article" date="2013" name="Genome Biol.">
        <title>Comparative genomics of the core and accessory genomes of 48 Sinorhizobium strains comprising five genospecies.</title>
        <authorList>
            <person name="Sugawara M."/>
            <person name="Epstein B."/>
            <person name="Badgley B.D."/>
            <person name="Unno T."/>
            <person name="Xu L."/>
            <person name="Reese J."/>
            <person name="Gyaneshwar P."/>
            <person name="Denny R."/>
            <person name="Mudge J."/>
            <person name="Bharti A.K."/>
            <person name="Farmer A.D."/>
            <person name="May G.D."/>
            <person name="Woodward J.E."/>
            <person name="Medigue C."/>
            <person name="Vallenet D."/>
            <person name="Lajus A."/>
            <person name="Rouy Z."/>
            <person name="Martinez-Vaz B."/>
            <person name="Tiffin P."/>
            <person name="Young N.D."/>
            <person name="Sadowsky M.J."/>
        </authorList>
    </citation>
    <scope>NUCLEOTIDE SEQUENCE [LARGE SCALE GENOMIC DNA]</scope>
    <source>
        <strain evidence="2 3">USDA205</strain>
    </source>
</reference>